<dbReference type="GO" id="GO:0016324">
    <property type="term" value="C:apical plasma membrane"/>
    <property type="evidence" value="ECO:0007669"/>
    <property type="project" value="TreeGrafter"/>
</dbReference>
<feature type="compositionally biased region" description="Polar residues" evidence="1">
    <location>
        <begin position="1001"/>
        <end position="1012"/>
    </location>
</feature>
<sequence>MKPVPGAKKVGDHWSRGRPLLCLQVTLIWTGLNTKTLGHERLRGLVLCWISGALSVFSSRGPKTGSGAARPMERTSAMEWSGPEPQPDNGHPPRPWPCPQENRTSSLMALQPPRVWGTQLQGPSVLESKVRALKEKMTGGKQGVSPCPTSHEWSSPKKPKCTRGKAGGARTPSEGSFLPGAVMAPHTQNLPDGQLDSGVSVEEPARDGGPRPPRPPGPGREYCNWRSPWPPEAEWTLPDHERDPLLGPSSLQQSPIHGITPGQPGGPGLCNKIIHIPSPRTGRSYPFPDDVVTEGDLDSTSLTSEEDFAPRTALLGEPWRAGDLQALGAGSSALSLSDRVERNRLLLQEMLSVSGQSPHKAGTPAWTPSWDTAVPERPMGDVDWDSAISLQDSGQNRSFGPKPEPVLSPRHEEAKHLLQSARMKARTRPLRASHDIVPTIAQGSRDGHRSPARDPRTTLACRDSLQNGHTSDSSSGESSGGPGPRPRRGPSPSHVRFEDESAREAECRYLERLQQRQRQVLSTVLQAVDQGPLRSKPDLADYINGPPRLRDAGQGAFHRLVGSLDRRGPLVAPTLGSERRCQACGSCINNLWPTQGKAAPDPRALQEPQAPRGMEGLLGGLSSPLRLLPAEPGLHTEWIRETHIGDTVCPAEVHSALDSTDTLDSCRTDSEEAGISQASQACEQTRGSSPRLRLQGSRPQGHRWPKKADTELPWGLQARQHLPGADDVELGNEVKEDRGHTAGGTLFLREDAVPKPPGLELKRVSLGPQWQPGPGLGSHQSHSLDSRTPCRTAYATTSPRAPESLGPGGQAQVIESHESLEIVSPSSLQQGPAEPSAPNQAQQPTASFCPEGWTPTPPPSRKTTSPTSHRKAALAGQRRPSDQGEPVGIPRPPSRSAVLRTCELSPSQTQPSCPQVRHSLLALSTNNCNNSAPRGLQEPCRGAVHEGRVERGPRSREPEPPLENSRDGGSQGFPSSADVDTINSTGITLSLFSEDPEFSQESEGSLQRTESGSGRHVLSKASAGAGTGPGCPSAAPSDQNKKRSSSIASTLGLKKLFSALSQSSRPKLGKSRSYSVEQLQPAVPRLVSHSRAPSLQSLHPVSPHHQRRKAASFQNLHSLLSGKGDRSSLYLVAGPGDHSAAGRLARASPRRALSVEDVGAPSLVRTVGRLVEVFPDGTSQLQLQRSPGGTFGFCVASGNGRPDSGMPSPLPQSHDRGGLSEPQQGLLAMVRGFSGPWLSWGALGNHKASDHKTRLLPSGALPELSGAAQESAPAEPFALGNCR</sequence>
<feature type="domain" description="DUF4685" evidence="2">
    <location>
        <begin position="397"/>
        <end position="523"/>
    </location>
</feature>
<feature type="region of interest" description="Disordered" evidence="1">
    <location>
        <begin position="737"/>
        <end position="788"/>
    </location>
</feature>
<feature type="compositionally biased region" description="Basic and acidic residues" evidence="1">
    <location>
        <begin position="445"/>
        <end position="456"/>
    </location>
</feature>
<dbReference type="GO" id="GO:0007098">
    <property type="term" value="P:centrosome cycle"/>
    <property type="evidence" value="ECO:0007669"/>
    <property type="project" value="TreeGrafter"/>
</dbReference>
<organism evidence="3 4">
    <name type="scientific">Callithrix jacchus</name>
    <name type="common">White-tufted-ear marmoset</name>
    <name type="synonym">Simia Jacchus</name>
    <dbReference type="NCBI Taxonomy" id="9483"/>
    <lineage>
        <taxon>Eukaryota</taxon>
        <taxon>Metazoa</taxon>
        <taxon>Chordata</taxon>
        <taxon>Craniata</taxon>
        <taxon>Vertebrata</taxon>
        <taxon>Euteleostomi</taxon>
        <taxon>Mammalia</taxon>
        <taxon>Eutheria</taxon>
        <taxon>Euarchontoglires</taxon>
        <taxon>Primates</taxon>
        <taxon>Haplorrhini</taxon>
        <taxon>Platyrrhini</taxon>
        <taxon>Cebidae</taxon>
        <taxon>Callitrichinae</taxon>
        <taxon>Callithrix</taxon>
        <taxon>Callithrix</taxon>
    </lineage>
</organism>
<feature type="compositionally biased region" description="Basic and acidic residues" evidence="1">
    <location>
        <begin position="943"/>
        <end position="959"/>
    </location>
</feature>
<dbReference type="GO" id="GO:0007163">
    <property type="term" value="P:establishment or maintenance of cell polarity"/>
    <property type="evidence" value="ECO:0007669"/>
    <property type="project" value="TreeGrafter"/>
</dbReference>
<dbReference type="Bgee" id="ENSCJAG00000004342">
    <property type="expression patterns" value="Expressed in cerebellum and 5 other cell types or tissues"/>
</dbReference>
<name>A0A5F4VRN1_CALJA</name>
<reference evidence="3" key="1">
    <citation type="submission" date="2009-03" db="EMBL/GenBank/DDBJ databases">
        <authorList>
            <person name="Warren W."/>
            <person name="Ye L."/>
            <person name="Minx P."/>
            <person name="Worley K."/>
            <person name="Gibbs R."/>
            <person name="Wilson R.K."/>
        </authorList>
    </citation>
    <scope>NUCLEOTIDE SEQUENCE [LARGE SCALE GENOMIC DNA]</scope>
</reference>
<feature type="compositionally biased region" description="Polar residues" evidence="1">
    <location>
        <begin position="837"/>
        <end position="846"/>
    </location>
</feature>
<evidence type="ECO:0000256" key="1">
    <source>
        <dbReference type="SAM" id="MobiDB-lite"/>
    </source>
</evidence>
<dbReference type="InterPro" id="IPR051741">
    <property type="entry name" value="PAR6_homolog"/>
</dbReference>
<dbReference type="GO" id="GO:0005634">
    <property type="term" value="C:nucleus"/>
    <property type="evidence" value="ECO:0007669"/>
    <property type="project" value="TreeGrafter"/>
</dbReference>
<dbReference type="Pfam" id="PF15737">
    <property type="entry name" value="DUF4685"/>
    <property type="match status" value="1"/>
</dbReference>
<feature type="region of interest" description="Disordered" evidence="1">
    <location>
        <begin position="1264"/>
        <end position="1283"/>
    </location>
</feature>
<feature type="region of interest" description="Disordered" evidence="1">
    <location>
        <begin position="932"/>
        <end position="981"/>
    </location>
</feature>
<reference evidence="3" key="3">
    <citation type="submission" date="2025-09" db="UniProtKB">
        <authorList>
            <consortium name="Ensembl"/>
        </authorList>
    </citation>
    <scope>IDENTIFICATION</scope>
</reference>
<keyword evidence="4" id="KW-1185">Reference proteome</keyword>
<dbReference type="GO" id="GO:0060341">
    <property type="term" value="P:regulation of cellular localization"/>
    <property type="evidence" value="ECO:0007669"/>
    <property type="project" value="TreeGrafter"/>
</dbReference>
<dbReference type="GeneTree" id="ENSGT00390000013003"/>
<dbReference type="PANTHER" id="PTHR14102">
    <property type="entry name" value="PAR-6-RELATED"/>
    <property type="match status" value="1"/>
</dbReference>
<reference evidence="3" key="2">
    <citation type="submission" date="2025-08" db="UniProtKB">
        <authorList>
            <consortium name="Ensembl"/>
        </authorList>
    </citation>
    <scope>IDENTIFICATION</scope>
</reference>
<evidence type="ECO:0000259" key="2">
    <source>
        <dbReference type="Pfam" id="PF15737"/>
    </source>
</evidence>
<gene>
    <name evidence="3" type="primary">KIAA1614</name>
</gene>
<protein>
    <submittedName>
        <fullName evidence="3">KIAA1614</fullName>
    </submittedName>
</protein>
<dbReference type="Ensembl" id="ENSCJAT00000099487.2">
    <property type="protein sequence ID" value="ENSCJAP00000068183.1"/>
    <property type="gene ID" value="ENSCJAG00000004342.5"/>
</dbReference>
<dbReference type="Proteomes" id="UP000008225">
    <property type="component" value="Chromosome 18"/>
</dbReference>
<dbReference type="FunCoup" id="A0A5F4VRN1">
    <property type="interactions" value="85"/>
</dbReference>
<feature type="compositionally biased region" description="Polar residues" evidence="1">
    <location>
        <begin position="676"/>
        <end position="688"/>
    </location>
</feature>
<evidence type="ECO:0000313" key="4">
    <source>
        <dbReference type="Proteomes" id="UP000008225"/>
    </source>
</evidence>
<dbReference type="InterPro" id="IPR032756">
    <property type="entry name" value="DUF4685"/>
</dbReference>
<feature type="region of interest" description="Disordered" evidence="1">
    <location>
        <begin position="670"/>
        <end position="706"/>
    </location>
</feature>
<feature type="region of interest" description="Disordered" evidence="1">
    <location>
        <begin position="823"/>
        <end position="895"/>
    </location>
</feature>
<dbReference type="STRING" id="9483.ENSCJAP00000068183"/>
<feature type="region of interest" description="Disordered" evidence="1">
    <location>
        <begin position="60"/>
        <end position="104"/>
    </location>
</feature>
<dbReference type="PANTHER" id="PTHR14102:SF12">
    <property type="entry name" value="CDNA SEQUENCE BC034090"/>
    <property type="match status" value="1"/>
</dbReference>
<evidence type="ECO:0000313" key="3">
    <source>
        <dbReference type="Ensembl" id="ENSCJAP00000068183.1"/>
    </source>
</evidence>
<dbReference type="OMA" id="GPGPCNK"/>
<dbReference type="InParanoid" id="A0A5F4VRN1"/>
<feature type="region of interest" description="Disordered" evidence="1">
    <location>
        <begin position="1198"/>
        <end position="1220"/>
    </location>
</feature>
<accession>A0A5F4VRN1</accession>
<feature type="region of interest" description="Disordered" evidence="1">
    <location>
        <begin position="136"/>
        <end position="270"/>
    </location>
</feature>
<dbReference type="GO" id="GO:0005938">
    <property type="term" value="C:cell cortex"/>
    <property type="evidence" value="ECO:0007669"/>
    <property type="project" value="TreeGrafter"/>
</dbReference>
<feature type="region of interest" description="Disordered" evidence="1">
    <location>
        <begin position="417"/>
        <end position="500"/>
    </location>
</feature>
<proteinExistence type="predicted"/>
<feature type="compositionally biased region" description="Pro residues" evidence="1">
    <location>
        <begin position="84"/>
        <end position="98"/>
    </location>
</feature>
<feature type="region of interest" description="Disordered" evidence="1">
    <location>
        <begin position="995"/>
        <end position="1046"/>
    </location>
</feature>